<gene>
    <name evidence="1" type="ORF">F5I99_03625</name>
</gene>
<dbReference type="KEGG" id="nik:F5I99_03625"/>
<keyword evidence="2" id="KW-1185">Reference proteome</keyword>
<sequence>MTALNKNRPTPRRLPGQHVDPVAGSVQIFSGALVVLNATHFAAPATAATGLRTRGVAVDASDNRTGSNGDGFITTQTGPHRFINAGDITREHIGTSAYIVDDQTVTAVSTDSSVVGRIDDVEPDGVWVVIE</sequence>
<reference evidence="1 2" key="1">
    <citation type="submission" date="2019-09" db="EMBL/GenBank/DDBJ databases">
        <title>Nitrincola iocasae sp. nov., a bacterium isolated from the sediment collected at a cold seep field in South China Sea.</title>
        <authorList>
            <person name="Zhang H."/>
            <person name="Wang H."/>
            <person name="Li C."/>
        </authorList>
    </citation>
    <scope>NUCLEOTIDE SEQUENCE [LARGE SCALE GENOMIC DNA]</scope>
    <source>
        <strain evidence="1 2">KXZD1103</strain>
    </source>
</reference>
<name>A0A5J6LBH3_9GAMM</name>
<accession>A0A5J6LBH3</accession>
<evidence type="ECO:0000313" key="2">
    <source>
        <dbReference type="Proteomes" id="UP000325606"/>
    </source>
</evidence>
<dbReference type="Proteomes" id="UP000325606">
    <property type="component" value="Chromosome"/>
</dbReference>
<dbReference type="RefSeq" id="WP_151053695.1">
    <property type="nucleotide sequence ID" value="NZ_CP044222.1"/>
</dbReference>
<evidence type="ECO:0000313" key="1">
    <source>
        <dbReference type="EMBL" id="QEW05651.1"/>
    </source>
</evidence>
<dbReference type="AlphaFoldDB" id="A0A5J6LBH3"/>
<proteinExistence type="predicted"/>
<protein>
    <submittedName>
        <fullName evidence="1">Uncharacterized protein</fullName>
    </submittedName>
</protein>
<dbReference type="EMBL" id="CP044222">
    <property type="protein sequence ID" value="QEW05651.1"/>
    <property type="molecule type" value="Genomic_DNA"/>
</dbReference>
<organism evidence="1 2">
    <name type="scientific">Nitrincola iocasae</name>
    <dbReference type="NCBI Taxonomy" id="2614693"/>
    <lineage>
        <taxon>Bacteria</taxon>
        <taxon>Pseudomonadati</taxon>
        <taxon>Pseudomonadota</taxon>
        <taxon>Gammaproteobacteria</taxon>
        <taxon>Oceanospirillales</taxon>
        <taxon>Oceanospirillaceae</taxon>
        <taxon>Nitrincola</taxon>
    </lineage>
</organism>